<organism evidence="1">
    <name type="scientific">Anguilla anguilla</name>
    <name type="common">European freshwater eel</name>
    <name type="synonym">Muraena anguilla</name>
    <dbReference type="NCBI Taxonomy" id="7936"/>
    <lineage>
        <taxon>Eukaryota</taxon>
        <taxon>Metazoa</taxon>
        <taxon>Chordata</taxon>
        <taxon>Craniata</taxon>
        <taxon>Vertebrata</taxon>
        <taxon>Euteleostomi</taxon>
        <taxon>Actinopterygii</taxon>
        <taxon>Neopterygii</taxon>
        <taxon>Teleostei</taxon>
        <taxon>Anguilliformes</taxon>
        <taxon>Anguillidae</taxon>
        <taxon>Anguilla</taxon>
    </lineage>
</organism>
<dbReference type="EMBL" id="GBXM01009457">
    <property type="protein sequence ID" value="JAH99120.1"/>
    <property type="molecule type" value="Transcribed_RNA"/>
</dbReference>
<evidence type="ECO:0000313" key="1">
    <source>
        <dbReference type="EMBL" id="JAH99120.1"/>
    </source>
</evidence>
<reference evidence="1" key="1">
    <citation type="submission" date="2014-11" db="EMBL/GenBank/DDBJ databases">
        <authorList>
            <person name="Amaro Gonzalez C."/>
        </authorList>
    </citation>
    <scope>NUCLEOTIDE SEQUENCE</scope>
</reference>
<sequence length="56" mass="6511">MIRMSLTEHSNADVTITAGNRKQWSSRTRSWNFEKTIPKKTYSSKGLDGSILRRRI</sequence>
<accession>A0A0E9XBA5</accession>
<proteinExistence type="predicted"/>
<reference evidence="1" key="2">
    <citation type="journal article" date="2015" name="Fish Shellfish Immunol.">
        <title>Early steps in the European eel (Anguilla anguilla)-Vibrio vulnificus interaction in the gills: Role of the RtxA13 toxin.</title>
        <authorList>
            <person name="Callol A."/>
            <person name="Pajuelo D."/>
            <person name="Ebbesson L."/>
            <person name="Teles M."/>
            <person name="MacKenzie S."/>
            <person name="Amaro C."/>
        </authorList>
    </citation>
    <scope>NUCLEOTIDE SEQUENCE</scope>
</reference>
<name>A0A0E9XBA5_ANGAN</name>
<protein>
    <submittedName>
        <fullName evidence="1">Uncharacterized protein</fullName>
    </submittedName>
</protein>
<dbReference type="AlphaFoldDB" id="A0A0E9XBA5"/>